<reference evidence="2 3" key="1">
    <citation type="submission" date="2014-03" db="EMBL/GenBank/DDBJ databases">
        <title>Draft Genome Sequences of Four Burkholderia Strains.</title>
        <authorList>
            <person name="Liu X.Y."/>
            <person name="Li C.X."/>
            <person name="Xu J.H."/>
        </authorList>
    </citation>
    <scope>NUCLEOTIDE SEQUENCE [LARGE SCALE GENOMIC DNA]</scope>
    <source>
        <strain evidence="2 3">DSM 50014</strain>
    </source>
</reference>
<dbReference type="EMBL" id="JFHC01000196">
    <property type="protein sequence ID" value="KDR37595.1"/>
    <property type="molecule type" value="Genomic_DNA"/>
</dbReference>
<sequence>MSPELLQSFLLFFVLPLWIVGGIADAICHRRSDIAHTAGTKESLMHFAQLLEMGFAVLLALFLRINALVILIMFAMWVLHQVTTYWDLKYASRTRGIGPTEQMVHSVLEMTPLFALAVICIAHRDELLPLVASGRMPAFSLAWKDPPLPASTIAGVICAFAVLGAGPYLLEIAACLRVSRDSGKGGTAERRRAP</sequence>
<dbReference type="Proteomes" id="UP000027466">
    <property type="component" value="Unassembled WGS sequence"/>
</dbReference>
<dbReference type="AlphaFoldDB" id="A0A069PAB7"/>
<keyword evidence="1" id="KW-0812">Transmembrane</keyword>
<keyword evidence="1" id="KW-0472">Membrane</keyword>
<comment type="caution">
    <text evidence="2">The sequence shown here is derived from an EMBL/GenBank/DDBJ whole genome shotgun (WGS) entry which is preliminary data.</text>
</comment>
<name>A0A069PAB7_9BURK</name>
<dbReference type="RefSeq" id="WP_051673102.1">
    <property type="nucleotide sequence ID" value="NZ_CADFFX010000085.1"/>
</dbReference>
<feature type="transmembrane region" description="Helical" evidence="1">
    <location>
        <begin position="148"/>
        <end position="170"/>
    </location>
</feature>
<proteinExistence type="predicted"/>
<accession>A0A069PAB7</accession>
<feature type="transmembrane region" description="Helical" evidence="1">
    <location>
        <begin position="50"/>
        <end position="79"/>
    </location>
</feature>
<gene>
    <name evidence="2" type="ORF">BG61_11525</name>
</gene>
<keyword evidence="1" id="KW-1133">Transmembrane helix</keyword>
<evidence type="ECO:0000313" key="2">
    <source>
        <dbReference type="EMBL" id="KDR37595.1"/>
    </source>
</evidence>
<keyword evidence="3" id="KW-1185">Reference proteome</keyword>
<evidence type="ECO:0000313" key="3">
    <source>
        <dbReference type="Proteomes" id="UP000027466"/>
    </source>
</evidence>
<evidence type="ECO:0008006" key="4">
    <source>
        <dbReference type="Google" id="ProtNLM"/>
    </source>
</evidence>
<feature type="transmembrane region" description="Helical" evidence="1">
    <location>
        <begin position="6"/>
        <end position="29"/>
    </location>
</feature>
<evidence type="ECO:0000256" key="1">
    <source>
        <dbReference type="SAM" id="Phobius"/>
    </source>
</evidence>
<protein>
    <recommendedName>
        <fullName evidence="4">Diguanylate cyclase</fullName>
    </recommendedName>
</protein>
<organism evidence="2 3">
    <name type="scientific">Caballeronia glathei</name>
    <dbReference type="NCBI Taxonomy" id="60547"/>
    <lineage>
        <taxon>Bacteria</taxon>
        <taxon>Pseudomonadati</taxon>
        <taxon>Pseudomonadota</taxon>
        <taxon>Betaproteobacteria</taxon>
        <taxon>Burkholderiales</taxon>
        <taxon>Burkholderiaceae</taxon>
        <taxon>Caballeronia</taxon>
    </lineage>
</organism>